<organism evidence="2 3">
    <name type="scientific">Heracleum sosnowskyi</name>
    <dbReference type="NCBI Taxonomy" id="360622"/>
    <lineage>
        <taxon>Eukaryota</taxon>
        <taxon>Viridiplantae</taxon>
        <taxon>Streptophyta</taxon>
        <taxon>Embryophyta</taxon>
        <taxon>Tracheophyta</taxon>
        <taxon>Spermatophyta</taxon>
        <taxon>Magnoliopsida</taxon>
        <taxon>eudicotyledons</taxon>
        <taxon>Gunneridae</taxon>
        <taxon>Pentapetalae</taxon>
        <taxon>asterids</taxon>
        <taxon>campanulids</taxon>
        <taxon>Apiales</taxon>
        <taxon>Apiaceae</taxon>
        <taxon>Apioideae</taxon>
        <taxon>apioid superclade</taxon>
        <taxon>Tordylieae</taxon>
        <taxon>Tordyliinae</taxon>
        <taxon>Heracleum</taxon>
    </lineage>
</organism>
<gene>
    <name evidence="2" type="ORF">POM88_045421</name>
</gene>
<feature type="compositionally biased region" description="Polar residues" evidence="1">
    <location>
        <begin position="469"/>
        <end position="493"/>
    </location>
</feature>
<feature type="region of interest" description="Disordered" evidence="1">
    <location>
        <begin position="382"/>
        <end position="521"/>
    </location>
</feature>
<feature type="compositionally biased region" description="Polar residues" evidence="1">
    <location>
        <begin position="511"/>
        <end position="520"/>
    </location>
</feature>
<evidence type="ECO:0000313" key="2">
    <source>
        <dbReference type="EMBL" id="KAK1360947.1"/>
    </source>
</evidence>
<comment type="caution">
    <text evidence="2">The sequence shown here is derived from an EMBL/GenBank/DDBJ whole genome shotgun (WGS) entry which is preliminary data.</text>
</comment>
<evidence type="ECO:0000256" key="1">
    <source>
        <dbReference type="SAM" id="MobiDB-lite"/>
    </source>
</evidence>
<reference evidence="2" key="1">
    <citation type="submission" date="2023-02" db="EMBL/GenBank/DDBJ databases">
        <title>Genome of toxic invasive species Heracleum sosnowskyi carries increased number of genes despite the absence of recent whole-genome duplications.</title>
        <authorList>
            <person name="Schelkunov M."/>
            <person name="Shtratnikova V."/>
            <person name="Makarenko M."/>
            <person name="Klepikova A."/>
            <person name="Omelchenko D."/>
            <person name="Novikova G."/>
            <person name="Obukhova E."/>
            <person name="Bogdanov V."/>
            <person name="Penin A."/>
            <person name="Logacheva M."/>
        </authorList>
    </citation>
    <scope>NUCLEOTIDE SEQUENCE</scope>
    <source>
        <strain evidence="2">Hsosn_3</strain>
        <tissue evidence="2">Leaf</tissue>
    </source>
</reference>
<name>A0AAD8M652_9APIA</name>
<feature type="compositionally biased region" description="Low complexity" evidence="1">
    <location>
        <begin position="494"/>
        <end position="510"/>
    </location>
</feature>
<feature type="compositionally biased region" description="Basic and acidic residues" evidence="1">
    <location>
        <begin position="392"/>
        <end position="401"/>
    </location>
</feature>
<dbReference type="AlphaFoldDB" id="A0AAD8M652"/>
<dbReference type="EMBL" id="JAUIZM010000010">
    <property type="protein sequence ID" value="KAK1360947.1"/>
    <property type="molecule type" value="Genomic_DNA"/>
</dbReference>
<keyword evidence="3" id="KW-1185">Reference proteome</keyword>
<evidence type="ECO:0000313" key="3">
    <source>
        <dbReference type="Proteomes" id="UP001237642"/>
    </source>
</evidence>
<dbReference type="Proteomes" id="UP001237642">
    <property type="component" value="Unassembled WGS sequence"/>
</dbReference>
<protein>
    <submittedName>
        <fullName evidence="2">Uncharacterized protein</fullName>
    </submittedName>
</protein>
<sequence length="538" mass="60913">MNGHGDDLMWEGLACPPLEDDAFNFNTSFTLDDNIFDDPLLHVQQNNIVADYFNEDEETTPSTCDLLNMFRDSVQHSGRNNDSKSTDIRTNKYGKGKELSTLRLVLEVEANHYQKDLSSPDVVAVDRKRKADYDFRSEGKLTRRCGNQGKGKELSTAIKVLNLDEALVKTFLAETKQKKGEKRKIMDCSDCRPMQQKDTNKLAVGNKGIADHTSQLEVVEKPKIDDYDSKFQATRHKLHEGYQQDREFKQKRQIQLIDFQISVTKRSRFNAKSKEKPSLRQKLMAMGTRKSNKKFPFTSWLYCADWDLSTDLIVGPAYFVKTRGSLALVKITEFSGISFIFKFSPTQLFIAFPLKLYSKLSHVVSSKFGQSVHVARETKENDISVDTPADNKQLEAAKDNRPSFVSKTTQLEFPKLDDSDACHPKAEQFSECEGSKHLSARSPEQAPQRSPGQAPLRSPGQAPLRSPGQALQQTQQRTPEPELTQQNMPENMLNQTPQNTPQQTPEQNTPDESSLVSSNDVWKVGTMHTDGRLRVEVI</sequence>
<reference evidence="2" key="2">
    <citation type="submission" date="2023-05" db="EMBL/GenBank/DDBJ databases">
        <authorList>
            <person name="Schelkunov M.I."/>
        </authorList>
    </citation>
    <scope>NUCLEOTIDE SEQUENCE</scope>
    <source>
        <strain evidence="2">Hsosn_3</strain>
        <tissue evidence="2">Leaf</tissue>
    </source>
</reference>
<proteinExistence type="predicted"/>
<accession>A0AAD8M652</accession>
<feature type="compositionally biased region" description="Basic and acidic residues" evidence="1">
    <location>
        <begin position="414"/>
        <end position="436"/>
    </location>
</feature>